<dbReference type="InterPro" id="IPR023375">
    <property type="entry name" value="ADC_dom_sf"/>
</dbReference>
<dbReference type="RefSeq" id="WP_067598017.1">
    <property type="nucleotide sequence ID" value="NZ_CP015963.1"/>
</dbReference>
<sequence length="385" mass="44287">MTDFVESFTTQQLLPPWYSHGAKTWMFLIKANKKLMQDYLDEHFNDPGPDVAPYYYEPWSDPCFGFLQFVDHVNFSSEHARPDLAPGVPLDDTFDPLDDHQHWDTLQHREVFFTFPAARYRRTSDNLLIDKKLVWIQPFFFDNSSYVMFSSREIWGSEKEMAMIDIEYGDTRNQLHIDVSIDGFKKFDPHSISERIGVMHLRMDQTSEQTLLGTMKDKSPRISDIIDSLKGYLPDAWLDATEDKKLHLPTFKINTLKQYRDVFNMHDAAYRAIIASEAAHSDITDLSVFHGERVDVQFLWSDSMKETFETLFDLKPPKEDAKKGIDGSGTAVVPDGIDWDMPAVKLEIELAVFFTSNAHFDVLGTLFTYGGGPQYPPPDGRNPEG</sequence>
<organism evidence="1 2">
    <name type="scientific">Altererythrobacter ishigakiensis</name>
    <dbReference type="NCBI Taxonomy" id="476157"/>
    <lineage>
        <taxon>Bacteria</taxon>
        <taxon>Pseudomonadati</taxon>
        <taxon>Pseudomonadota</taxon>
        <taxon>Alphaproteobacteria</taxon>
        <taxon>Sphingomonadales</taxon>
        <taxon>Erythrobacteraceae</taxon>
        <taxon>Altererythrobacter</taxon>
    </lineage>
</organism>
<comment type="caution">
    <text evidence="1">The sequence shown here is derived from an EMBL/GenBank/DDBJ whole genome shotgun (WGS) entry which is preliminary data.</text>
</comment>
<dbReference type="Proteomes" id="UP000320547">
    <property type="component" value="Unassembled WGS sequence"/>
</dbReference>
<dbReference type="SUPFAM" id="SSF160104">
    <property type="entry name" value="Acetoacetate decarboxylase-like"/>
    <property type="match status" value="1"/>
</dbReference>
<dbReference type="Gene3D" id="2.40.400.10">
    <property type="entry name" value="Acetoacetate decarboxylase-like"/>
    <property type="match status" value="1"/>
</dbReference>
<dbReference type="STRING" id="476157.GCA_001663155_00947"/>
<dbReference type="EMBL" id="VLLK01000002">
    <property type="protein sequence ID" value="TWJ06735.1"/>
    <property type="molecule type" value="Genomic_DNA"/>
</dbReference>
<accession>A0A562UM93</accession>
<dbReference type="AlphaFoldDB" id="A0A562UM93"/>
<reference evidence="1 2" key="1">
    <citation type="submission" date="2019-07" db="EMBL/GenBank/DDBJ databases">
        <title>Genomic Encyclopedia of Archaeal and Bacterial Type Strains, Phase II (KMG-II): from individual species to whole genera.</title>
        <authorList>
            <person name="Goeker M."/>
        </authorList>
    </citation>
    <scope>NUCLEOTIDE SEQUENCE [LARGE SCALE GENOMIC DNA]</scope>
    <source>
        <strain evidence="1 2">ATCC BAA-2084</strain>
    </source>
</reference>
<proteinExistence type="predicted"/>
<name>A0A562UM93_9SPHN</name>
<dbReference type="OrthoDB" id="7432323at2"/>
<gene>
    <name evidence="1" type="ORF">JN10_2271</name>
</gene>
<keyword evidence="2" id="KW-1185">Reference proteome</keyword>
<evidence type="ECO:0000313" key="2">
    <source>
        <dbReference type="Proteomes" id="UP000320547"/>
    </source>
</evidence>
<protein>
    <submittedName>
        <fullName evidence="1">Uncharacterized protein</fullName>
    </submittedName>
</protein>
<evidence type="ECO:0000313" key="1">
    <source>
        <dbReference type="EMBL" id="TWJ06735.1"/>
    </source>
</evidence>